<evidence type="ECO:0000313" key="1">
    <source>
        <dbReference type="EMBL" id="GAH32504.1"/>
    </source>
</evidence>
<comment type="caution">
    <text evidence="1">The sequence shown here is derived from an EMBL/GenBank/DDBJ whole genome shotgun (WGS) entry which is preliminary data.</text>
</comment>
<proteinExistence type="predicted"/>
<accession>X1FT49</accession>
<organism evidence="1">
    <name type="scientific">marine sediment metagenome</name>
    <dbReference type="NCBI Taxonomy" id="412755"/>
    <lineage>
        <taxon>unclassified sequences</taxon>
        <taxon>metagenomes</taxon>
        <taxon>ecological metagenomes</taxon>
    </lineage>
</organism>
<name>X1FT49_9ZZZZ</name>
<gene>
    <name evidence="1" type="ORF">S03H2_21870</name>
</gene>
<reference evidence="1" key="1">
    <citation type="journal article" date="2014" name="Front. Microbiol.">
        <title>High frequency of phylogenetically diverse reductive dehalogenase-homologous genes in deep subseafloor sedimentary metagenomes.</title>
        <authorList>
            <person name="Kawai M."/>
            <person name="Futagami T."/>
            <person name="Toyoda A."/>
            <person name="Takaki Y."/>
            <person name="Nishi S."/>
            <person name="Hori S."/>
            <person name="Arai W."/>
            <person name="Tsubouchi T."/>
            <person name="Morono Y."/>
            <person name="Uchiyama I."/>
            <person name="Ito T."/>
            <person name="Fujiyama A."/>
            <person name="Inagaki F."/>
            <person name="Takami H."/>
        </authorList>
    </citation>
    <scope>NUCLEOTIDE SEQUENCE</scope>
    <source>
        <strain evidence="1">Expedition CK06-06</strain>
    </source>
</reference>
<dbReference type="EMBL" id="BARU01011697">
    <property type="protein sequence ID" value="GAH32504.1"/>
    <property type="molecule type" value="Genomic_DNA"/>
</dbReference>
<sequence length="99" mass="11115">MSEQALEAHLDGQEQRPPEEMVMVEKGYLEWAGKKIAEQNADTARLDFLQAQTKGYGLGWILRVSLRGRGMRLHETSQEGAKPTVREAIDATMELSDNV</sequence>
<dbReference type="AlphaFoldDB" id="X1FT49"/>
<protein>
    <submittedName>
        <fullName evidence="1">Uncharacterized protein</fullName>
    </submittedName>
</protein>